<dbReference type="EMBL" id="JAPTGG010000015">
    <property type="protein sequence ID" value="MCZ0866712.1"/>
    <property type="molecule type" value="Genomic_DNA"/>
</dbReference>
<evidence type="ECO:0000256" key="1">
    <source>
        <dbReference type="SAM" id="SignalP"/>
    </source>
</evidence>
<dbReference type="AlphaFoldDB" id="A0A9J6RRB7"/>
<feature type="signal peptide" evidence="1">
    <location>
        <begin position="1"/>
        <end position="22"/>
    </location>
</feature>
<reference evidence="2 3" key="1">
    <citation type="submission" date="2022-12" db="EMBL/GenBank/DDBJ databases">
        <title>Dasania phycosphaerae sp. nov., isolated from particulate material of the south coast of Korea.</title>
        <authorList>
            <person name="Jiang Y."/>
        </authorList>
    </citation>
    <scope>NUCLEOTIDE SEQUENCE [LARGE SCALE GENOMIC DNA]</scope>
    <source>
        <strain evidence="2 3">GY-19</strain>
    </source>
</reference>
<organism evidence="2 3">
    <name type="scientific">Dasania phycosphaerae</name>
    <dbReference type="NCBI Taxonomy" id="2950436"/>
    <lineage>
        <taxon>Bacteria</taxon>
        <taxon>Pseudomonadati</taxon>
        <taxon>Pseudomonadota</taxon>
        <taxon>Gammaproteobacteria</taxon>
        <taxon>Cellvibrionales</taxon>
        <taxon>Spongiibacteraceae</taxon>
        <taxon>Dasania</taxon>
    </lineage>
</organism>
<keyword evidence="1" id="KW-0732">Signal</keyword>
<sequence length="89" mass="9853">MRFSTAATLSALICLFSLTAQAAKPTSITFESDKTSAEGDEYSVYVVVCSNHKSLKLSAWDKRKKWCLGEGQSEDCERKQIKAAKKACR</sequence>
<keyword evidence="3" id="KW-1185">Reference proteome</keyword>
<name>A0A9J6RRB7_9GAMM</name>
<proteinExistence type="predicted"/>
<dbReference type="Proteomes" id="UP001069090">
    <property type="component" value="Unassembled WGS sequence"/>
</dbReference>
<evidence type="ECO:0000313" key="2">
    <source>
        <dbReference type="EMBL" id="MCZ0866712.1"/>
    </source>
</evidence>
<accession>A0A9J6RRB7</accession>
<feature type="chain" id="PRO_5039915743" evidence="1">
    <location>
        <begin position="23"/>
        <end position="89"/>
    </location>
</feature>
<protein>
    <submittedName>
        <fullName evidence="2">Uncharacterized protein</fullName>
    </submittedName>
</protein>
<dbReference type="RefSeq" id="WP_258332741.1">
    <property type="nucleotide sequence ID" value="NZ_JAPTGG010000015.1"/>
</dbReference>
<comment type="caution">
    <text evidence="2">The sequence shown here is derived from an EMBL/GenBank/DDBJ whole genome shotgun (WGS) entry which is preliminary data.</text>
</comment>
<gene>
    <name evidence="2" type="ORF">O0V09_15980</name>
</gene>
<evidence type="ECO:0000313" key="3">
    <source>
        <dbReference type="Proteomes" id="UP001069090"/>
    </source>
</evidence>